<dbReference type="GO" id="GO:0005839">
    <property type="term" value="C:proteasome core complex"/>
    <property type="evidence" value="ECO:0007669"/>
    <property type="project" value="InterPro"/>
</dbReference>
<dbReference type="PANTHER" id="PTHR11599">
    <property type="entry name" value="PROTEASOME SUBUNIT ALPHA/BETA"/>
    <property type="match status" value="1"/>
</dbReference>
<organism evidence="7 8">
    <name type="scientific">Oldenlandia corymbosa var. corymbosa</name>
    <dbReference type="NCBI Taxonomy" id="529605"/>
    <lineage>
        <taxon>Eukaryota</taxon>
        <taxon>Viridiplantae</taxon>
        <taxon>Streptophyta</taxon>
        <taxon>Embryophyta</taxon>
        <taxon>Tracheophyta</taxon>
        <taxon>Spermatophyta</taxon>
        <taxon>Magnoliopsida</taxon>
        <taxon>eudicotyledons</taxon>
        <taxon>Gunneridae</taxon>
        <taxon>Pentapetalae</taxon>
        <taxon>asterids</taxon>
        <taxon>lamiids</taxon>
        <taxon>Gentianales</taxon>
        <taxon>Rubiaceae</taxon>
        <taxon>Rubioideae</taxon>
        <taxon>Spermacoceae</taxon>
        <taxon>Hedyotis-Oldenlandia complex</taxon>
        <taxon>Oldenlandia</taxon>
    </lineage>
</organism>
<proteinExistence type="predicted"/>
<sequence>MEVRPAKGTNTLALIFKGGIIVAADSRTSNNGSVKKITEINQYMLATMAEEVGANGQFWLRDLGSKCHKHDFANKRRISVAGALKLLSNIMLYSYHGGKGLTVQSMIAGWDEKGGAALYYVDSEGGLHEENRFCVESGSQCAYTVLEGQYRYNMSLAEAAELARQAIYHSNSKFRNGATGAAGAAGASVYHVGPEGWKNLSGDDVGELGSQYLPVETTTKHEMADAVAFSREK</sequence>
<dbReference type="GO" id="GO:0004298">
    <property type="term" value="F:threonine-type endopeptidase activity"/>
    <property type="evidence" value="ECO:0007669"/>
    <property type="project" value="UniProtKB-KW"/>
</dbReference>
<keyword evidence="2" id="KW-0645">Protease</keyword>
<dbReference type="InterPro" id="IPR001353">
    <property type="entry name" value="Proteasome_sua/b"/>
</dbReference>
<dbReference type="PRINTS" id="PR00141">
    <property type="entry name" value="PROTEASOME"/>
</dbReference>
<feature type="active site" description="Nucleophile" evidence="6">
    <location>
        <position position="9"/>
    </location>
</feature>
<dbReference type="EMBL" id="OX459118">
    <property type="protein sequence ID" value="CAI9087996.1"/>
    <property type="molecule type" value="Genomic_DNA"/>
</dbReference>
<gene>
    <name evidence="7" type="ORF">OLC1_LOCUS678</name>
</gene>
<protein>
    <submittedName>
        <fullName evidence="7">OLC1v1022226C1</fullName>
    </submittedName>
</protein>
<evidence type="ECO:0000256" key="3">
    <source>
        <dbReference type="ARBA" id="ARBA00022698"/>
    </source>
</evidence>
<evidence type="ECO:0000256" key="6">
    <source>
        <dbReference type="PIRSR" id="PIRSR600243-1"/>
    </source>
</evidence>
<evidence type="ECO:0000256" key="5">
    <source>
        <dbReference type="ARBA" id="ARBA00022942"/>
    </source>
</evidence>
<dbReference type="GO" id="GO:0051603">
    <property type="term" value="P:proteolysis involved in protein catabolic process"/>
    <property type="evidence" value="ECO:0007669"/>
    <property type="project" value="InterPro"/>
</dbReference>
<reference evidence="7" key="1">
    <citation type="submission" date="2023-03" db="EMBL/GenBank/DDBJ databases">
        <authorList>
            <person name="Julca I."/>
        </authorList>
    </citation>
    <scope>NUCLEOTIDE SEQUENCE</scope>
</reference>
<keyword evidence="5" id="KW-0647">Proteasome</keyword>
<dbReference type="InterPro" id="IPR000243">
    <property type="entry name" value="Pept_T1A_subB"/>
</dbReference>
<keyword evidence="3" id="KW-0888">Threonine protease</keyword>
<dbReference type="InterPro" id="IPR050115">
    <property type="entry name" value="Proteasome_alpha"/>
</dbReference>
<keyword evidence="8" id="KW-1185">Reference proteome</keyword>
<evidence type="ECO:0000256" key="2">
    <source>
        <dbReference type="ARBA" id="ARBA00022670"/>
    </source>
</evidence>
<dbReference type="Pfam" id="PF00227">
    <property type="entry name" value="Proteasome"/>
    <property type="match status" value="1"/>
</dbReference>
<evidence type="ECO:0000256" key="4">
    <source>
        <dbReference type="ARBA" id="ARBA00022801"/>
    </source>
</evidence>
<dbReference type="Proteomes" id="UP001161247">
    <property type="component" value="Chromosome 1"/>
</dbReference>
<dbReference type="InterPro" id="IPR029055">
    <property type="entry name" value="Ntn_hydrolases_N"/>
</dbReference>
<keyword evidence="4" id="KW-0378">Hydrolase</keyword>
<dbReference type="SUPFAM" id="SSF56235">
    <property type="entry name" value="N-terminal nucleophile aminohydrolases (Ntn hydrolases)"/>
    <property type="match status" value="1"/>
</dbReference>
<accession>A0AAV1BY19</accession>
<evidence type="ECO:0000313" key="7">
    <source>
        <dbReference type="EMBL" id="CAI9087996.1"/>
    </source>
</evidence>
<evidence type="ECO:0000256" key="1">
    <source>
        <dbReference type="ARBA" id="ARBA00022490"/>
    </source>
</evidence>
<dbReference type="Gene3D" id="3.60.20.10">
    <property type="entry name" value="Glutamine Phosphoribosylpyrophosphate, subunit 1, domain 1"/>
    <property type="match status" value="1"/>
</dbReference>
<name>A0AAV1BY19_OLDCO</name>
<dbReference type="AlphaFoldDB" id="A0AAV1BY19"/>
<evidence type="ECO:0000313" key="8">
    <source>
        <dbReference type="Proteomes" id="UP001161247"/>
    </source>
</evidence>
<keyword evidence="1" id="KW-0963">Cytoplasm</keyword>